<gene>
    <name evidence="2" type="ORF">AWRI4233_LOCUS6043</name>
</gene>
<feature type="region of interest" description="Disordered" evidence="1">
    <location>
        <begin position="137"/>
        <end position="169"/>
    </location>
</feature>
<comment type="caution">
    <text evidence="2">The sequence shown here is derived from an EMBL/GenBank/DDBJ whole genome shotgun (WGS) entry which is preliminary data.</text>
</comment>
<dbReference type="AlphaFoldDB" id="A0A9N8JYC4"/>
<accession>A0A9N8JYC4</accession>
<feature type="compositionally biased region" description="Polar residues" evidence="1">
    <location>
        <begin position="232"/>
        <end position="248"/>
    </location>
</feature>
<keyword evidence="3" id="KW-1185">Reference proteome</keyword>
<evidence type="ECO:0000313" key="2">
    <source>
        <dbReference type="EMBL" id="CAD0097070.1"/>
    </source>
</evidence>
<reference evidence="2" key="1">
    <citation type="submission" date="2020-06" db="EMBL/GenBank/DDBJ databases">
        <authorList>
            <person name="Onetto C."/>
        </authorList>
    </citation>
    <scope>NUCLEOTIDE SEQUENCE</scope>
</reference>
<name>A0A9N8JYC4_9PEZI</name>
<dbReference type="EMBL" id="CAIJEO010000007">
    <property type="protein sequence ID" value="CAD0097070.1"/>
    <property type="molecule type" value="Genomic_DNA"/>
</dbReference>
<proteinExistence type="predicted"/>
<protein>
    <submittedName>
        <fullName evidence="2">Uncharacterized protein</fullName>
    </submittedName>
</protein>
<evidence type="ECO:0000313" key="3">
    <source>
        <dbReference type="Proteomes" id="UP000714618"/>
    </source>
</evidence>
<feature type="non-terminal residue" evidence="2">
    <location>
        <position position="1"/>
    </location>
</feature>
<feature type="region of interest" description="Disordered" evidence="1">
    <location>
        <begin position="216"/>
        <end position="248"/>
    </location>
</feature>
<dbReference type="Proteomes" id="UP000714618">
    <property type="component" value="Unassembled WGS sequence"/>
</dbReference>
<evidence type="ECO:0000256" key="1">
    <source>
        <dbReference type="SAM" id="MobiDB-lite"/>
    </source>
</evidence>
<dbReference type="OrthoDB" id="4483229at2759"/>
<organism evidence="2 3">
    <name type="scientific">Aureobasidium mustum</name>
    <dbReference type="NCBI Taxonomy" id="2773714"/>
    <lineage>
        <taxon>Eukaryota</taxon>
        <taxon>Fungi</taxon>
        <taxon>Dikarya</taxon>
        <taxon>Ascomycota</taxon>
        <taxon>Pezizomycotina</taxon>
        <taxon>Dothideomycetes</taxon>
        <taxon>Dothideomycetidae</taxon>
        <taxon>Dothideales</taxon>
        <taxon>Saccotheciaceae</taxon>
        <taxon>Aureobasidium</taxon>
    </lineage>
</organism>
<feature type="compositionally biased region" description="Basic and acidic residues" evidence="1">
    <location>
        <begin position="148"/>
        <end position="157"/>
    </location>
</feature>
<sequence length="248" mass="27425">IDHAIMFAICCAVALSAELKDHILQLSMDRCGFSETNLVFIDDLSKTYNTPSKVGNNSDSTLSPFANKKPYECKVLLQELCKKTGSADIDCDHFAVADGQSLEDSTLLVVVKPTENETLPPVRVAFEVIELRLHSEATRQTKPSADQDSTKNTKDGKSTGYQLHVPDPAKFLPPELRREMLLDNGQRILLATRDLEKNFVGEVVWCKGGPSRIVRELLGDEKSPPFRPKKAGSTQTDASIEKTQQGKH</sequence>